<evidence type="ECO:0000259" key="1">
    <source>
        <dbReference type="Pfam" id="PF12680"/>
    </source>
</evidence>
<dbReference type="SUPFAM" id="SSF54427">
    <property type="entry name" value="NTF2-like"/>
    <property type="match status" value="1"/>
</dbReference>
<evidence type="ECO:0000313" key="3">
    <source>
        <dbReference type="Proteomes" id="UP001207742"/>
    </source>
</evidence>
<dbReference type="Proteomes" id="UP001207742">
    <property type="component" value="Unassembled WGS sequence"/>
</dbReference>
<accession>A0ABT3IUT3</accession>
<reference evidence="2 3" key="1">
    <citation type="submission" date="2022-10" db="EMBL/GenBank/DDBJ databases">
        <title>Chitinophaga nivalis PC15 sp. nov., isolated from Pyeongchang county, South Korea.</title>
        <authorList>
            <person name="Trinh H.N."/>
        </authorList>
    </citation>
    <scope>NUCLEOTIDE SEQUENCE [LARGE SCALE GENOMIC DNA]</scope>
    <source>
        <strain evidence="2 3">PC14</strain>
    </source>
</reference>
<comment type="caution">
    <text evidence="2">The sequence shown here is derived from an EMBL/GenBank/DDBJ whole genome shotgun (WGS) entry which is preliminary data.</text>
</comment>
<name>A0ABT3IUT3_9BACT</name>
<dbReference type="Gene3D" id="3.10.450.50">
    <property type="match status" value="1"/>
</dbReference>
<evidence type="ECO:0000313" key="2">
    <source>
        <dbReference type="EMBL" id="MCW3487757.1"/>
    </source>
</evidence>
<protein>
    <submittedName>
        <fullName evidence="2">Nuclear transport factor 2 family protein</fullName>
    </submittedName>
</protein>
<dbReference type="InterPro" id="IPR037401">
    <property type="entry name" value="SnoaL-like"/>
</dbReference>
<dbReference type="EMBL" id="JAPDNS010000002">
    <property type="protein sequence ID" value="MCW3487757.1"/>
    <property type="molecule type" value="Genomic_DNA"/>
</dbReference>
<dbReference type="Pfam" id="PF12680">
    <property type="entry name" value="SnoaL_2"/>
    <property type="match status" value="1"/>
</dbReference>
<dbReference type="InterPro" id="IPR032710">
    <property type="entry name" value="NTF2-like_dom_sf"/>
</dbReference>
<gene>
    <name evidence="2" type="ORF">OL497_27945</name>
</gene>
<organism evidence="2 3">
    <name type="scientific">Chitinophaga nivalis</name>
    <dbReference type="NCBI Taxonomy" id="2991709"/>
    <lineage>
        <taxon>Bacteria</taxon>
        <taxon>Pseudomonadati</taxon>
        <taxon>Bacteroidota</taxon>
        <taxon>Chitinophagia</taxon>
        <taxon>Chitinophagales</taxon>
        <taxon>Chitinophagaceae</taxon>
        <taxon>Chitinophaga</taxon>
    </lineage>
</organism>
<feature type="domain" description="SnoaL-like" evidence="1">
    <location>
        <begin position="10"/>
        <end position="122"/>
    </location>
</feature>
<dbReference type="RefSeq" id="WP_264734562.1">
    <property type="nucleotide sequence ID" value="NZ_JAPDNR010000001.1"/>
</dbReference>
<proteinExistence type="predicted"/>
<keyword evidence="3" id="KW-1185">Reference proteome</keyword>
<sequence>MDEKLALVYRYFQLLENFSTDPDEFAGIFHPDIIQTAYPNQLSNDIKQRNFDNMLESMTTNKLMLKSQQFSVQKALQTGQTLVVEARWTGEIRVDAGRFRRGQIMKAFICTIIEFRDGKIYRQRNYDCYEP</sequence>